<dbReference type="PRINTS" id="PR00039">
    <property type="entry name" value="HTHLYSR"/>
</dbReference>
<protein>
    <submittedName>
        <fullName evidence="6">LysR family transcriptional regulator</fullName>
    </submittedName>
</protein>
<dbReference type="AlphaFoldDB" id="A0A4R1R933"/>
<comment type="similarity">
    <text evidence="1">Belongs to the LysR transcriptional regulatory family.</text>
</comment>
<dbReference type="Gene3D" id="3.40.190.290">
    <property type="match status" value="1"/>
</dbReference>
<dbReference type="PANTHER" id="PTHR30126:SF100">
    <property type="entry name" value="LYSR-FAMILY TRANSCRIPTIONAL REGULATOR"/>
    <property type="match status" value="1"/>
</dbReference>
<evidence type="ECO:0000256" key="3">
    <source>
        <dbReference type="ARBA" id="ARBA00023125"/>
    </source>
</evidence>
<dbReference type="PANTHER" id="PTHR30126">
    <property type="entry name" value="HTH-TYPE TRANSCRIPTIONAL REGULATOR"/>
    <property type="match status" value="1"/>
</dbReference>
<keyword evidence="3" id="KW-0238">DNA-binding</keyword>
<dbReference type="RefSeq" id="WP_132015869.1">
    <property type="nucleotide sequence ID" value="NZ_SLUN01000027.1"/>
</dbReference>
<dbReference type="GO" id="GO:0000976">
    <property type="term" value="F:transcription cis-regulatory region binding"/>
    <property type="evidence" value="ECO:0007669"/>
    <property type="project" value="TreeGrafter"/>
</dbReference>
<feature type="domain" description="HTH lysR-type" evidence="5">
    <location>
        <begin position="1"/>
        <end position="58"/>
    </location>
</feature>
<evidence type="ECO:0000256" key="4">
    <source>
        <dbReference type="ARBA" id="ARBA00023163"/>
    </source>
</evidence>
<evidence type="ECO:0000256" key="1">
    <source>
        <dbReference type="ARBA" id="ARBA00009437"/>
    </source>
</evidence>
<keyword evidence="7" id="KW-1185">Reference proteome</keyword>
<dbReference type="InterPro" id="IPR036388">
    <property type="entry name" value="WH-like_DNA-bd_sf"/>
</dbReference>
<dbReference type="GO" id="GO:0003700">
    <property type="term" value="F:DNA-binding transcription factor activity"/>
    <property type="evidence" value="ECO:0007669"/>
    <property type="project" value="InterPro"/>
</dbReference>
<dbReference type="Pfam" id="PF00126">
    <property type="entry name" value="HTH_1"/>
    <property type="match status" value="1"/>
</dbReference>
<dbReference type="InterPro" id="IPR005119">
    <property type="entry name" value="LysR_subst-bd"/>
</dbReference>
<dbReference type="Pfam" id="PF03466">
    <property type="entry name" value="LysR_substrate"/>
    <property type="match status" value="1"/>
</dbReference>
<evidence type="ECO:0000256" key="2">
    <source>
        <dbReference type="ARBA" id="ARBA00023015"/>
    </source>
</evidence>
<dbReference type="InterPro" id="IPR000847">
    <property type="entry name" value="LysR_HTH_N"/>
</dbReference>
<accession>A0A4R1R933</accession>
<dbReference type="PROSITE" id="PS50931">
    <property type="entry name" value="HTH_LYSR"/>
    <property type="match status" value="1"/>
</dbReference>
<dbReference type="OrthoDB" id="119203at2"/>
<organism evidence="6 7">
    <name type="scientific">Hydrogenispora ethanolica</name>
    <dbReference type="NCBI Taxonomy" id="1082276"/>
    <lineage>
        <taxon>Bacteria</taxon>
        <taxon>Bacillati</taxon>
        <taxon>Bacillota</taxon>
        <taxon>Hydrogenispora</taxon>
    </lineage>
</organism>
<gene>
    <name evidence="6" type="ORF">EDC14_102752</name>
</gene>
<sequence length="322" mass="34945">MELKQLQTFVTIARRGSFTQAAQELGYAQSTITTQIQLFEQELGTRLFERLGRSVALTPAGAKLLEYARPILRLCAEAQRAVAVGENMRGILTIGAVESLCVVRLPELVREYRRRYPEVEIALKIANCADFRELLGENQIDVAFFLDQAIAAPDLVTALQVPEPLTFLAMPGHPLISRAPIGPADLAGASLILTEAGCSYRRALESTLAGAGVKPHSVLETGSLQAIKQFTMDGMGITLLPRIAATAELADGRLVKLDWIGPEFAMLTQLVYHKDKWLSPPLRAFIALAQARMGRDNGAVARRKAGEMAGEIGDSESFASLS</sequence>
<dbReference type="FunFam" id="1.10.10.10:FF:000001">
    <property type="entry name" value="LysR family transcriptional regulator"/>
    <property type="match status" value="1"/>
</dbReference>
<comment type="caution">
    <text evidence="6">The sequence shown here is derived from an EMBL/GenBank/DDBJ whole genome shotgun (WGS) entry which is preliminary data.</text>
</comment>
<evidence type="ECO:0000259" key="5">
    <source>
        <dbReference type="PROSITE" id="PS50931"/>
    </source>
</evidence>
<dbReference type="SUPFAM" id="SSF46785">
    <property type="entry name" value="Winged helix' DNA-binding domain"/>
    <property type="match status" value="1"/>
</dbReference>
<keyword evidence="2" id="KW-0805">Transcription regulation</keyword>
<keyword evidence="4" id="KW-0804">Transcription</keyword>
<dbReference type="SUPFAM" id="SSF53850">
    <property type="entry name" value="Periplasmic binding protein-like II"/>
    <property type="match status" value="1"/>
</dbReference>
<dbReference type="InterPro" id="IPR036390">
    <property type="entry name" value="WH_DNA-bd_sf"/>
</dbReference>
<dbReference type="EMBL" id="SLUN01000027">
    <property type="protein sequence ID" value="TCL62201.1"/>
    <property type="molecule type" value="Genomic_DNA"/>
</dbReference>
<evidence type="ECO:0000313" key="6">
    <source>
        <dbReference type="EMBL" id="TCL62201.1"/>
    </source>
</evidence>
<dbReference type="CDD" id="cd05466">
    <property type="entry name" value="PBP2_LTTR_substrate"/>
    <property type="match status" value="1"/>
</dbReference>
<dbReference type="Proteomes" id="UP000295008">
    <property type="component" value="Unassembled WGS sequence"/>
</dbReference>
<reference evidence="6 7" key="1">
    <citation type="submission" date="2019-03" db="EMBL/GenBank/DDBJ databases">
        <title>Genomic Encyclopedia of Type Strains, Phase IV (KMG-IV): sequencing the most valuable type-strain genomes for metagenomic binning, comparative biology and taxonomic classification.</title>
        <authorList>
            <person name="Goeker M."/>
        </authorList>
    </citation>
    <scope>NUCLEOTIDE SEQUENCE [LARGE SCALE GENOMIC DNA]</scope>
    <source>
        <strain evidence="6 7">LX-B</strain>
    </source>
</reference>
<name>A0A4R1R933_HYDET</name>
<evidence type="ECO:0000313" key="7">
    <source>
        <dbReference type="Proteomes" id="UP000295008"/>
    </source>
</evidence>
<proteinExistence type="inferred from homology"/>
<dbReference type="Gene3D" id="1.10.10.10">
    <property type="entry name" value="Winged helix-like DNA-binding domain superfamily/Winged helix DNA-binding domain"/>
    <property type="match status" value="1"/>
</dbReference>